<dbReference type="EMBL" id="BGPR01005699">
    <property type="protein sequence ID" value="GBN12623.1"/>
    <property type="molecule type" value="Genomic_DNA"/>
</dbReference>
<evidence type="ECO:0000313" key="3">
    <source>
        <dbReference type="Proteomes" id="UP000499080"/>
    </source>
</evidence>
<proteinExistence type="predicted"/>
<reference evidence="2 3" key="1">
    <citation type="journal article" date="2019" name="Sci. Rep.">
        <title>Orb-weaving spider Araneus ventricosus genome elucidates the spidroin gene catalogue.</title>
        <authorList>
            <person name="Kono N."/>
            <person name="Nakamura H."/>
            <person name="Ohtoshi R."/>
            <person name="Moran D.A.P."/>
            <person name="Shinohara A."/>
            <person name="Yoshida Y."/>
            <person name="Fujiwara M."/>
            <person name="Mori M."/>
            <person name="Tomita M."/>
            <person name="Arakawa K."/>
        </authorList>
    </citation>
    <scope>NUCLEOTIDE SEQUENCE [LARGE SCALE GENOMIC DNA]</scope>
</reference>
<accession>A0A4Y2LF99</accession>
<protein>
    <submittedName>
        <fullName evidence="2">Uncharacterized protein</fullName>
    </submittedName>
</protein>
<keyword evidence="3" id="KW-1185">Reference proteome</keyword>
<feature type="region of interest" description="Disordered" evidence="1">
    <location>
        <begin position="1"/>
        <end position="51"/>
    </location>
</feature>
<dbReference type="Proteomes" id="UP000499080">
    <property type="component" value="Unassembled WGS sequence"/>
</dbReference>
<evidence type="ECO:0000256" key="1">
    <source>
        <dbReference type="SAM" id="MobiDB-lite"/>
    </source>
</evidence>
<organism evidence="2 3">
    <name type="scientific">Araneus ventricosus</name>
    <name type="common">Orbweaver spider</name>
    <name type="synonym">Epeira ventricosa</name>
    <dbReference type="NCBI Taxonomy" id="182803"/>
    <lineage>
        <taxon>Eukaryota</taxon>
        <taxon>Metazoa</taxon>
        <taxon>Ecdysozoa</taxon>
        <taxon>Arthropoda</taxon>
        <taxon>Chelicerata</taxon>
        <taxon>Arachnida</taxon>
        <taxon>Araneae</taxon>
        <taxon>Araneomorphae</taxon>
        <taxon>Entelegynae</taxon>
        <taxon>Araneoidea</taxon>
        <taxon>Araneidae</taxon>
        <taxon>Araneus</taxon>
    </lineage>
</organism>
<gene>
    <name evidence="2" type="ORF">AVEN_5066_1</name>
</gene>
<evidence type="ECO:0000313" key="2">
    <source>
        <dbReference type="EMBL" id="GBN12623.1"/>
    </source>
</evidence>
<sequence length="90" mass="10097">MWTILQSAQFPAAIPPTQSTKEREDSLRNHRNATSSLYNREDLEEDSRRFQPATTLTQNSVLTSLTNCSGSYTILFVTSLLQCGNDLESV</sequence>
<name>A0A4Y2LF99_ARAVE</name>
<dbReference type="AlphaFoldDB" id="A0A4Y2LF99"/>
<comment type="caution">
    <text evidence="2">The sequence shown here is derived from an EMBL/GenBank/DDBJ whole genome shotgun (WGS) entry which is preliminary data.</text>
</comment>